<dbReference type="GO" id="GO:0003677">
    <property type="term" value="F:DNA binding"/>
    <property type="evidence" value="ECO:0007669"/>
    <property type="project" value="UniProtKB-KW"/>
</dbReference>
<proteinExistence type="predicted"/>
<keyword evidence="2" id="KW-0238">DNA-binding</keyword>
<evidence type="ECO:0000313" key="2">
    <source>
        <dbReference type="EMBL" id="MDH1235391.1"/>
    </source>
</evidence>
<evidence type="ECO:0000256" key="1">
    <source>
        <dbReference type="SAM" id="MobiDB-lite"/>
    </source>
</evidence>
<gene>
    <name evidence="2" type="ORF">N5C32_04985</name>
</gene>
<dbReference type="Proteomes" id="UP001158500">
    <property type="component" value="Unassembled WGS sequence"/>
</dbReference>
<evidence type="ECO:0000313" key="3">
    <source>
        <dbReference type="Proteomes" id="UP001158500"/>
    </source>
</evidence>
<comment type="caution">
    <text evidence="2">The sequence shown here is derived from an EMBL/GenBank/DDBJ whole genome shotgun (WGS) entry which is preliminary data.</text>
</comment>
<protein>
    <submittedName>
        <fullName evidence="2">DNA-binding protein</fullName>
    </submittedName>
</protein>
<organism evidence="2 3">
    <name type="scientific">Stutzerimonas stutzeri</name>
    <name type="common">Pseudomonas stutzeri</name>
    <dbReference type="NCBI Taxonomy" id="316"/>
    <lineage>
        <taxon>Bacteria</taxon>
        <taxon>Pseudomonadati</taxon>
        <taxon>Pseudomonadota</taxon>
        <taxon>Gammaproteobacteria</taxon>
        <taxon>Pseudomonadales</taxon>
        <taxon>Pseudomonadaceae</taxon>
        <taxon>Stutzerimonas</taxon>
    </lineage>
</organism>
<dbReference type="Gene3D" id="1.10.260.40">
    <property type="entry name" value="lambda repressor-like DNA-binding domains"/>
    <property type="match status" value="1"/>
</dbReference>
<sequence>MDRYRWGNIRNGKARLSDAEIEAVVKVFPQYALWLVTGTTAPECGQTSPEYDEANRDLTNPNAG</sequence>
<name>A0AA42TDX0_STUST</name>
<dbReference type="EMBL" id="JAOCAE010000003">
    <property type="protein sequence ID" value="MDH1235391.1"/>
    <property type="molecule type" value="Genomic_DNA"/>
</dbReference>
<dbReference type="AlphaFoldDB" id="A0AA42TDX0"/>
<feature type="region of interest" description="Disordered" evidence="1">
    <location>
        <begin position="41"/>
        <end position="64"/>
    </location>
</feature>
<reference evidence="2" key="1">
    <citation type="submission" date="2022-09" db="EMBL/GenBank/DDBJ databases">
        <title>Intensive care unit water sources are persistently colonized with multi-drug resistant bacteria and are the site of extensive horizontal gene transfer of antibiotic resistance genes.</title>
        <authorList>
            <person name="Diorio-Toth L."/>
        </authorList>
    </citation>
    <scope>NUCLEOTIDE SEQUENCE</scope>
    <source>
        <strain evidence="2">GD03947</strain>
    </source>
</reference>
<dbReference type="InterPro" id="IPR010982">
    <property type="entry name" value="Lambda_DNA-bd_dom_sf"/>
</dbReference>
<accession>A0AA42TDX0</accession>